<feature type="compositionally biased region" description="Gly residues" evidence="1">
    <location>
        <begin position="171"/>
        <end position="180"/>
    </location>
</feature>
<keyword evidence="2" id="KW-0812">Transmembrane</keyword>
<dbReference type="EMBL" id="GFTR01002998">
    <property type="protein sequence ID" value="JAW13428.1"/>
    <property type="molecule type" value="Transcribed_RNA"/>
</dbReference>
<accession>A0A224XUE4</accession>
<evidence type="ECO:0000256" key="1">
    <source>
        <dbReference type="SAM" id="MobiDB-lite"/>
    </source>
</evidence>
<feature type="transmembrane region" description="Helical" evidence="2">
    <location>
        <begin position="7"/>
        <end position="28"/>
    </location>
</feature>
<evidence type="ECO:0000256" key="2">
    <source>
        <dbReference type="SAM" id="Phobius"/>
    </source>
</evidence>
<dbReference type="AlphaFoldDB" id="A0A224XUE4"/>
<evidence type="ECO:0000313" key="3">
    <source>
        <dbReference type="EMBL" id="JAW13428.1"/>
    </source>
</evidence>
<dbReference type="PANTHER" id="PTHR11161">
    <property type="entry name" value="O-ACYLTRANSFERASE"/>
    <property type="match status" value="1"/>
</dbReference>
<reference evidence="3" key="1">
    <citation type="journal article" date="2018" name="PLoS Negl. Trop. Dis.">
        <title>An insight into the salivary gland and fat body transcriptome of Panstrongylus lignarius (Hemiptera: Heteroptera), the main vector of Chagas disease in Peru.</title>
        <authorList>
            <person name="Nevoa J.C."/>
            <person name="Mendes M.T."/>
            <person name="da Silva M.V."/>
            <person name="Soares S.C."/>
            <person name="Oliveira C.J.F."/>
            <person name="Ribeiro J.M.C."/>
        </authorList>
    </citation>
    <scope>NUCLEOTIDE SEQUENCE</scope>
</reference>
<feature type="transmembrane region" description="Helical" evidence="2">
    <location>
        <begin position="81"/>
        <end position="102"/>
    </location>
</feature>
<sequence>MNKIFSALLWIAAVTSMLYALFGSYNIIQLNTSYSKGESAFYIGFYKLFWTAGLMWLIIACTMGYGGPVHKILSIKIFGPLGRLTYCIYLTHVAIILCDISSRRMTTYYTDFSQVQAFFGDMFFVTICATILSVFLESPLMIIEKIIFGRREPPKRKQPQIELVPPIGPEQVGGGENRTH</sequence>
<feature type="transmembrane region" description="Helical" evidence="2">
    <location>
        <begin position="122"/>
        <end position="148"/>
    </location>
</feature>
<feature type="transmembrane region" description="Helical" evidence="2">
    <location>
        <begin position="48"/>
        <end position="69"/>
    </location>
</feature>
<name>A0A224XUE4_9HEMI</name>
<protein>
    <submittedName>
        <fullName evidence="3">Putative conserved plasma membrane protein</fullName>
    </submittedName>
</protein>
<feature type="region of interest" description="Disordered" evidence="1">
    <location>
        <begin position="157"/>
        <end position="180"/>
    </location>
</feature>
<proteinExistence type="predicted"/>
<organism evidence="3">
    <name type="scientific">Panstrongylus lignarius</name>
    <dbReference type="NCBI Taxonomy" id="156445"/>
    <lineage>
        <taxon>Eukaryota</taxon>
        <taxon>Metazoa</taxon>
        <taxon>Ecdysozoa</taxon>
        <taxon>Arthropoda</taxon>
        <taxon>Hexapoda</taxon>
        <taxon>Insecta</taxon>
        <taxon>Pterygota</taxon>
        <taxon>Neoptera</taxon>
        <taxon>Paraneoptera</taxon>
        <taxon>Hemiptera</taxon>
        <taxon>Heteroptera</taxon>
        <taxon>Panheteroptera</taxon>
        <taxon>Cimicomorpha</taxon>
        <taxon>Reduviidae</taxon>
        <taxon>Triatominae</taxon>
        <taxon>Panstrongylus</taxon>
    </lineage>
</organism>
<dbReference type="InterPro" id="IPR052728">
    <property type="entry name" value="O2_lipid_transport_reg"/>
</dbReference>
<dbReference type="PANTHER" id="PTHR11161:SF0">
    <property type="entry name" value="O-ACYLTRANSFERASE LIKE PROTEIN"/>
    <property type="match status" value="1"/>
</dbReference>
<keyword evidence="2" id="KW-1133">Transmembrane helix</keyword>
<keyword evidence="2" id="KW-0472">Membrane</keyword>